<gene>
    <name evidence="7" type="ORF">SAMN05443638_1079</name>
</gene>
<sequence>MKSKKEILNILICACMPVILAFIVGGVFIAISGNNPILAYMAMFKGALGSKSAILNTLFAATPLIFTGLATAIAFKANIFNMGVEGQLYMGAFAAAYAGFTFKGLPTLVHILVCLAFGMIFACLFALIPAVLRAFFKVNEMVVTIMLNYVAILFTTYLASFPFKAEGVGFAATTEIEKTAVLPRLVDKNQLNFSFIIALIAVAVIYLIYRKTKLGYEIDAIGRNMNFAEATGMRTSRKIIYVMLISGALAGLAGAGEILGVHHRFISEFSPGYGWDGMTIALLSANNPIGVLIASLFFGILKNGGSSLELIVGVPRSIVEIIQGLIIFFLALNYLAIKTKIIKKYKRKLQLNNIACCEKVKTPNVKVGGDV</sequence>
<dbReference type="OrthoDB" id="45037at2"/>
<dbReference type="EMBL" id="FQVM01000007">
    <property type="protein sequence ID" value="SHE65404.1"/>
    <property type="molecule type" value="Genomic_DNA"/>
</dbReference>
<keyword evidence="8" id="KW-1185">Reference proteome</keyword>
<feature type="transmembrane region" description="Helical" evidence="6">
    <location>
        <begin position="313"/>
        <end position="337"/>
    </location>
</feature>
<evidence type="ECO:0000256" key="5">
    <source>
        <dbReference type="ARBA" id="ARBA00023136"/>
    </source>
</evidence>
<reference evidence="7 8" key="1">
    <citation type="submission" date="2016-11" db="EMBL/GenBank/DDBJ databases">
        <authorList>
            <person name="Jaros S."/>
            <person name="Januszkiewicz K."/>
            <person name="Wedrychowicz H."/>
        </authorList>
    </citation>
    <scope>NUCLEOTIDE SEQUENCE [LARGE SCALE GENOMIC DNA]</scope>
    <source>
        <strain evidence="7 8">DSM 2631</strain>
    </source>
</reference>
<feature type="transmembrane region" description="Helical" evidence="6">
    <location>
        <begin position="86"/>
        <end position="102"/>
    </location>
</feature>
<keyword evidence="5 6" id="KW-0472">Membrane</keyword>
<name>A0A1M4V8X0_9CLOT</name>
<evidence type="ECO:0000256" key="3">
    <source>
        <dbReference type="ARBA" id="ARBA00022692"/>
    </source>
</evidence>
<accession>A0A1M4V8X0</accession>
<feature type="transmembrane region" description="Helical" evidence="6">
    <location>
        <begin position="141"/>
        <end position="160"/>
    </location>
</feature>
<keyword evidence="3 6" id="KW-0812">Transmembrane</keyword>
<feature type="transmembrane region" description="Helical" evidence="6">
    <location>
        <begin position="191"/>
        <end position="209"/>
    </location>
</feature>
<feature type="transmembrane region" description="Helical" evidence="6">
    <location>
        <begin position="239"/>
        <end position="260"/>
    </location>
</feature>
<evidence type="ECO:0000256" key="4">
    <source>
        <dbReference type="ARBA" id="ARBA00022989"/>
    </source>
</evidence>
<feature type="transmembrane region" description="Helical" evidence="6">
    <location>
        <begin position="108"/>
        <end position="132"/>
    </location>
</feature>
<keyword evidence="4 6" id="KW-1133">Transmembrane helix</keyword>
<dbReference type="STRING" id="1533.SAMN05443638_1079"/>
<organism evidence="7 8">
    <name type="scientific">Clostridium fallax</name>
    <dbReference type="NCBI Taxonomy" id="1533"/>
    <lineage>
        <taxon>Bacteria</taxon>
        <taxon>Bacillati</taxon>
        <taxon>Bacillota</taxon>
        <taxon>Clostridia</taxon>
        <taxon>Eubacteriales</taxon>
        <taxon>Clostridiaceae</taxon>
        <taxon>Clostridium</taxon>
    </lineage>
</organism>
<evidence type="ECO:0000256" key="6">
    <source>
        <dbReference type="SAM" id="Phobius"/>
    </source>
</evidence>
<feature type="transmembrane region" description="Helical" evidence="6">
    <location>
        <begin position="7"/>
        <end position="33"/>
    </location>
</feature>
<dbReference type="CDD" id="cd06580">
    <property type="entry name" value="TM_PBP1_transp_TpRbsC_like"/>
    <property type="match status" value="1"/>
</dbReference>
<evidence type="ECO:0000256" key="1">
    <source>
        <dbReference type="ARBA" id="ARBA00004651"/>
    </source>
</evidence>
<dbReference type="PANTHER" id="PTHR47089:SF1">
    <property type="entry name" value="GUANOSINE ABC TRANSPORTER PERMEASE PROTEIN NUPP"/>
    <property type="match status" value="1"/>
</dbReference>
<dbReference type="PANTHER" id="PTHR47089">
    <property type="entry name" value="ABC TRANSPORTER, PERMEASE PROTEIN"/>
    <property type="match status" value="1"/>
</dbReference>
<proteinExistence type="predicted"/>
<evidence type="ECO:0000313" key="7">
    <source>
        <dbReference type="EMBL" id="SHE65404.1"/>
    </source>
</evidence>
<evidence type="ECO:0000256" key="2">
    <source>
        <dbReference type="ARBA" id="ARBA00022475"/>
    </source>
</evidence>
<dbReference type="Proteomes" id="UP000184035">
    <property type="component" value="Unassembled WGS sequence"/>
</dbReference>
<evidence type="ECO:0000313" key="8">
    <source>
        <dbReference type="Proteomes" id="UP000184035"/>
    </source>
</evidence>
<dbReference type="InterPro" id="IPR001851">
    <property type="entry name" value="ABC_transp_permease"/>
</dbReference>
<comment type="subcellular location">
    <subcellularLocation>
        <location evidence="1">Cell membrane</location>
        <topology evidence="1">Multi-pass membrane protein</topology>
    </subcellularLocation>
</comment>
<dbReference type="RefSeq" id="WP_072894217.1">
    <property type="nucleotide sequence ID" value="NZ_FQVM01000007.1"/>
</dbReference>
<dbReference type="GO" id="GO:0022857">
    <property type="term" value="F:transmembrane transporter activity"/>
    <property type="evidence" value="ECO:0007669"/>
    <property type="project" value="InterPro"/>
</dbReference>
<dbReference type="GO" id="GO:0005886">
    <property type="term" value="C:plasma membrane"/>
    <property type="evidence" value="ECO:0007669"/>
    <property type="project" value="UniProtKB-SubCell"/>
</dbReference>
<protein>
    <submittedName>
        <fullName evidence="7">Nucleoside ABC transporter membrane protein</fullName>
    </submittedName>
</protein>
<feature type="transmembrane region" description="Helical" evidence="6">
    <location>
        <begin position="53"/>
        <end position="74"/>
    </location>
</feature>
<dbReference type="AlphaFoldDB" id="A0A1M4V8X0"/>
<dbReference type="Pfam" id="PF02653">
    <property type="entry name" value="BPD_transp_2"/>
    <property type="match status" value="1"/>
</dbReference>
<keyword evidence="2" id="KW-1003">Cell membrane</keyword>